<evidence type="ECO:0000313" key="2">
    <source>
        <dbReference type="Proteomes" id="UP000324897"/>
    </source>
</evidence>
<gene>
    <name evidence="1" type="ORF">EJB05_51615</name>
</gene>
<feature type="non-terminal residue" evidence="1">
    <location>
        <position position="1"/>
    </location>
</feature>
<comment type="caution">
    <text evidence="1">The sequence shown here is derived from an EMBL/GenBank/DDBJ whole genome shotgun (WGS) entry which is preliminary data.</text>
</comment>
<dbReference type="AlphaFoldDB" id="A0A5J9SV26"/>
<organism evidence="1 2">
    <name type="scientific">Eragrostis curvula</name>
    <name type="common">weeping love grass</name>
    <dbReference type="NCBI Taxonomy" id="38414"/>
    <lineage>
        <taxon>Eukaryota</taxon>
        <taxon>Viridiplantae</taxon>
        <taxon>Streptophyta</taxon>
        <taxon>Embryophyta</taxon>
        <taxon>Tracheophyta</taxon>
        <taxon>Spermatophyta</taxon>
        <taxon>Magnoliopsida</taxon>
        <taxon>Liliopsida</taxon>
        <taxon>Poales</taxon>
        <taxon>Poaceae</taxon>
        <taxon>PACMAD clade</taxon>
        <taxon>Chloridoideae</taxon>
        <taxon>Eragrostideae</taxon>
        <taxon>Eragrostidinae</taxon>
        <taxon>Eragrostis</taxon>
    </lineage>
</organism>
<dbReference type="EMBL" id="RWGY01000266">
    <property type="protein sequence ID" value="TVU02873.1"/>
    <property type="molecule type" value="Genomic_DNA"/>
</dbReference>
<protein>
    <submittedName>
        <fullName evidence="1">Uncharacterized protein</fullName>
    </submittedName>
</protein>
<reference evidence="1 2" key="1">
    <citation type="journal article" date="2019" name="Sci. Rep.">
        <title>A high-quality genome of Eragrostis curvula grass provides insights into Poaceae evolution and supports new strategies to enhance forage quality.</title>
        <authorList>
            <person name="Carballo J."/>
            <person name="Santos B.A.C.M."/>
            <person name="Zappacosta D."/>
            <person name="Garbus I."/>
            <person name="Selva J.P."/>
            <person name="Gallo C.A."/>
            <person name="Diaz A."/>
            <person name="Albertini E."/>
            <person name="Caccamo M."/>
            <person name="Echenique V."/>
        </authorList>
    </citation>
    <scope>NUCLEOTIDE SEQUENCE [LARGE SCALE GENOMIC DNA]</scope>
    <source>
        <strain evidence="2">cv. Victoria</strain>
        <tissue evidence="1">Leaf</tissue>
    </source>
</reference>
<keyword evidence="2" id="KW-1185">Reference proteome</keyword>
<dbReference type="Proteomes" id="UP000324897">
    <property type="component" value="Unassembled WGS sequence"/>
</dbReference>
<feature type="non-terminal residue" evidence="1">
    <location>
        <position position="110"/>
    </location>
</feature>
<accession>A0A5J9SV26</accession>
<dbReference type="Gramene" id="TVU02873">
    <property type="protein sequence ID" value="TVU02873"/>
    <property type="gene ID" value="EJB05_51615"/>
</dbReference>
<evidence type="ECO:0000313" key="1">
    <source>
        <dbReference type="EMBL" id="TVU02873.1"/>
    </source>
</evidence>
<name>A0A5J9SV26_9POAL</name>
<sequence length="110" mass="12240">MAVKVLFMSTPKEAIRLHRLAVLNKTKTPRRFFPVQTSIKKLKTPVLKDGNRGVMNTTVKHNIAEYWIASPYWILKANKRGPKILGTPTASALGDIPEATMGAFCCVETN</sequence>
<proteinExistence type="predicted"/>